<dbReference type="GO" id="GO:0016787">
    <property type="term" value="F:hydrolase activity"/>
    <property type="evidence" value="ECO:0007669"/>
    <property type="project" value="UniProtKB-KW"/>
</dbReference>
<keyword evidence="8" id="KW-0808">Transferase</keyword>
<evidence type="ECO:0000256" key="4">
    <source>
        <dbReference type="ARBA" id="ARBA00022801"/>
    </source>
</evidence>
<keyword evidence="2" id="KW-0479">Metal-binding</keyword>
<proteinExistence type="predicted"/>
<dbReference type="Pfam" id="PF00665">
    <property type="entry name" value="rve"/>
    <property type="match status" value="1"/>
</dbReference>
<evidence type="ECO:0000256" key="7">
    <source>
        <dbReference type="ARBA" id="ARBA00022918"/>
    </source>
</evidence>
<dbReference type="PANTHER" id="PTHR42648:SF11">
    <property type="entry name" value="TRANSPOSON TY4-P GAG-POL POLYPROTEIN"/>
    <property type="match status" value="1"/>
</dbReference>
<dbReference type="PANTHER" id="PTHR42648">
    <property type="entry name" value="TRANSPOSASE, PUTATIVE-RELATED"/>
    <property type="match status" value="1"/>
</dbReference>
<dbReference type="GO" id="GO:0004519">
    <property type="term" value="F:endonuclease activity"/>
    <property type="evidence" value="ECO:0007669"/>
    <property type="project" value="UniProtKB-KW"/>
</dbReference>
<keyword evidence="6" id="KW-0229">DNA integration</keyword>
<dbReference type="InterPro" id="IPR012337">
    <property type="entry name" value="RNaseH-like_sf"/>
</dbReference>
<dbReference type="GO" id="GO:0046872">
    <property type="term" value="F:metal ion binding"/>
    <property type="evidence" value="ECO:0007669"/>
    <property type="project" value="UniProtKB-KW"/>
</dbReference>
<evidence type="ECO:0000256" key="2">
    <source>
        <dbReference type="ARBA" id="ARBA00022723"/>
    </source>
</evidence>
<name>A0A699I9F3_TANCI</name>
<gene>
    <name evidence="11" type="ORF">Tci_482838</name>
</gene>
<dbReference type="EMBL" id="BKCJ010241690">
    <property type="protein sequence ID" value="GEZ10865.1"/>
    <property type="molecule type" value="Genomic_DNA"/>
</dbReference>
<keyword evidence="1" id="KW-0540">Nuclease</keyword>
<dbReference type="InterPro" id="IPR039537">
    <property type="entry name" value="Retrotran_Ty1/copia-like"/>
</dbReference>
<reference evidence="11" key="1">
    <citation type="journal article" date="2019" name="Sci. Rep.">
        <title>Draft genome of Tanacetum cinerariifolium, the natural source of mosquito coil.</title>
        <authorList>
            <person name="Yamashiro T."/>
            <person name="Shiraishi A."/>
            <person name="Satake H."/>
            <person name="Nakayama K."/>
        </authorList>
    </citation>
    <scope>NUCLEOTIDE SEQUENCE</scope>
</reference>
<evidence type="ECO:0000256" key="6">
    <source>
        <dbReference type="ARBA" id="ARBA00022908"/>
    </source>
</evidence>
<keyword evidence="9" id="KW-0233">DNA recombination</keyword>
<dbReference type="AlphaFoldDB" id="A0A699I9F3"/>
<protein>
    <submittedName>
        <fullName evidence="11">Putative ribonuclease H-like domain-containing protein</fullName>
    </submittedName>
</protein>
<evidence type="ECO:0000256" key="3">
    <source>
        <dbReference type="ARBA" id="ARBA00022759"/>
    </source>
</evidence>
<keyword evidence="8" id="KW-0239">DNA-directed DNA polymerase</keyword>
<comment type="caution">
    <text evidence="11">The sequence shown here is derived from an EMBL/GenBank/DDBJ whole genome shotgun (WGS) entry which is preliminary data.</text>
</comment>
<dbReference type="GO" id="GO:0003887">
    <property type="term" value="F:DNA-directed DNA polymerase activity"/>
    <property type="evidence" value="ECO:0007669"/>
    <property type="project" value="UniProtKB-KW"/>
</dbReference>
<dbReference type="GO" id="GO:0006310">
    <property type="term" value="P:DNA recombination"/>
    <property type="evidence" value="ECO:0007669"/>
    <property type="project" value="UniProtKB-KW"/>
</dbReference>
<keyword evidence="4" id="KW-0378">Hydrolase</keyword>
<dbReference type="GO" id="GO:0003676">
    <property type="term" value="F:nucleic acid binding"/>
    <property type="evidence" value="ECO:0007669"/>
    <property type="project" value="InterPro"/>
</dbReference>
<evidence type="ECO:0000256" key="9">
    <source>
        <dbReference type="ARBA" id="ARBA00023172"/>
    </source>
</evidence>
<evidence type="ECO:0000256" key="1">
    <source>
        <dbReference type="ARBA" id="ARBA00022722"/>
    </source>
</evidence>
<dbReference type="InterPro" id="IPR001584">
    <property type="entry name" value="Integrase_cat-core"/>
</dbReference>
<sequence>MVRFGNDQLSLILLYGDLNDIVNVLLKLKFVKDHLCSSCELGKAKRKSFKTKTTPSLKGWLYLLHMDLCGLMRIESLNGKKYVLVNVDDYSRYTGAHFLGSKDETPKVLIHFLIMIQIGLHAQIRAVQTDRGTKFLNKSLHAYFSQEGIEHKTSIARTPEYKGVVERRNRTLVEAARTILCAAKLPLFFWAEAIATAYLTQLDIQTTPEPTTQTPFVTATENINQAKSAHVDEDEFINNFSTPVYEVGESSSRHVDPLNMHTFYQRHPSEYHWTKEHPLEQILGNPSQAVRTRRPLDTDGEMCMFALTMSQVKQKKIKDSMADHAWIEATQEELH</sequence>
<feature type="domain" description="Integrase catalytic" evidence="10">
    <location>
        <begin position="51"/>
        <end position="223"/>
    </location>
</feature>
<keyword evidence="5" id="KW-0460">Magnesium</keyword>
<organism evidence="11">
    <name type="scientific">Tanacetum cinerariifolium</name>
    <name type="common">Dalmatian daisy</name>
    <name type="synonym">Chrysanthemum cinerariifolium</name>
    <dbReference type="NCBI Taxonomy" id="118510"/>
    <lineage>
        <taxon>Eukaryota</taxon>
        <taxon>Viridiplantae</taxon>
        <taxon>Streptophyta</taxon>
        <taxon>Embryophyta</taxon>
        <taxon>Tracheophyta</taxon>
        <taxon>Spermatophyta</taxon>
        <taxon>Magnoliopsida</taxon>
        <taxon>eudicotyledons</taxon>
        <taxon>Gunneridae</taxon>
        <taxon>Pentapetalae</taxon>
        <taxon>asterids</taxon>
        <taxon>campanulids</taxon>
        <taxon>Asterales</taxon>
        <taxon>Asteraceae</taxon>
        <taxon>Asteroideae</taxon>
        <taxon>Anthemideae</taxon>
        <taxon>Anthemidinae</taxon>
        <taxon>Tanacetum</taxon>
    </lineage>
</organism>
<dbReference type="GO" id="GO:0015074">
    <property type="term" value="P:DNA integration"/>
    <property type="evidence" value="ECO:0007669"/>
    <property type="project" value="UniProtKB-KW"/>
</dbReference>
<evidence type="ECO:0000313" key="11">
    <source>
        <dbReference type="EMBL" id="GEZ10865.1"/>
    </source>
</evidence>
<dbReference type="GO" id="GO:0003964">
    <property type="term" value="F:RNA-directed DNA polymerase activity"/>
    <property type="evidence" value="ECO:0007669"/>
    <property type="project" value="UniProtKB-KW"/>
</dbReference>
<evidence type="ECO:0000259" key="10">
    <source>
        <dbReference type="PROSITE" id="PS50994"/>
    </source>
</evidence>
<keyword evidence="7" id="KW-0695">RNA-directed DNA polymerase</keyword>
<dbReference type="Gene3D" id="3.30.420.10">
    <property type="entry name" value="Ribonuclease H-like superfamily/Ribonuclease H"/>
    <property type="match status" value="1"/>
</dbReference>
<keyword evidence="3" id="KW-0255">Endonuclease</keyword>
<evidence type="ECO:0000256" key="5">
    <source>
        <dbReference type="ARBA" id="ARBA00022842"/>
    </source>
</evidence>
<accession>A0A699I9F3</accession>
<dbReference type="InterPro" id="IPR036397">
    <property type="entry name" value="RNaseH_sf"/>
</dbReference>
<evidence type="ECO:0000256" key="8">
    <source>
        <dbReference type="ARBA" id="ARBA00022932"/>
    </source>
</evidence>
<dbReference type="PROSITE" id="PS50994">
    <property type="entry name" value="INTEGRASE"/>
    <property type="match status" value="1"/>
</dbReference>
<dbReference type="SUPFAM" id="SSF53098">
    <property type="entry name" value="Ribonuclease H-like"/>
    <property type="match status" value="1"/>
</dbReference>
<keyword evidence="8" id="KW-0548">Nucleotidyltransferase</keyword>